<dbReference type="PANTHER" id="PTHR45641:SF19">
    <property type="entry name" value="NEPHROCYSTIN-3"/>
    <property type="match status" value="1"/>
</dbReference>
<dbReference type="EMBL" id="HBFW01010867">
    <property type="protein sequence ID" value="CAD8935955.1"/>
    <property type="molecule type" value="Transcribed_RNA"/>
</dbReference>
<gene>
    <name evidence="4" type="ORF">CTEN0397_LOCUS6989</name>
</gene>
<dbReference type="Pfam" id="PF13424">
    <property type="entry name" value="TPR_12"/>
    <property type="match status" value="1"/>
</dbReference>
<dbReference type="SMART" id="SM00028">
    <property type="entry name" value="TPR"/>
    <property type="match status" value="2"/>
</dbReference>
<keyword evidence="2 3" id="KW-0802">TPR repeat</keyword>
<dbReference type="SUPFAM" id="SSF48452">
    <property type="entry name" value="TPR-like"/>
    <property type="match status" value="1"/>
</dbReference>
<dbReference type="InterPro" id="IPR011990">
    <property type="entry name" value="TPR-like_helical_dom_sf"/>
</dbReference>
<dbReference type="AlphaFoldDB" id="A0A7S1D2E4"/>
<accession>A0A7S1D2E4</accession>
<proteinExistence type="predicted"/>
<dbReference type="Gene3D" id="1.25.40.10">
    <property type="entry name" value="Tetratricopeptide repeat domain"/>
    <property type="match status" value="1"/>
</dbReference>
<dbReference type="PANTHER" id="PTHR45641">
    <property type="entry name" value="TETRATRICOPEPTIDE REPEAT PROTEIN (AFU_ORTHOLOGUE AFUA_6G03870)"/>
    <property type="match status" value="1"/>
</dbReference>
<feature type="repeat" description="TPR" evidence="3">
    <location>
        <begin position="88"/>
        <end position="121"/>
    </location>
</feature>
<evidence type="ECO:0000313" key="4">
    <source>
        <dbReference type="EMBL" id="CAD8935955.1"/>
    </source>
</evidence>
<evidence type="ECO:0000256" key="1">
    <source>
        <dbReference type="ARBA" id="ARBA00022737"/>
    </source>
</evidence>
<dbReference type="PROSITE" id="PS50005">
    <property type="entry name" value="TPR"/>
    <property type="match status" value="1"/>
</dbReference>
<evidence type="ECO:0000256" key="3">
    <source>
        <dbReference type="PROSITE-ProRule" id="PRU00339"/>
    </source>
</evidence>
<name>A0A7S1D2E4_CYCTE</name>
<protein>
    <recommendedName>
        <fullName evidence="5">Kinesin light chain</fullName>
    </recommendedName>
</protein>
<keyword evidence="1" id="KW-0677">Repeat</keyword>
<reference evidence="4" key="1">
    <citation type="submission" date="2021-01" db="EMBL/GenBank/DDBJ databases">
        <authorList>
            <person name="Corre E."/>
            <person name="Pelletier E."/>
            <person name="Niang G."/>
            <person name="Scheremetjew M."/>
            <person name="Finn R."/>
            <person name="Kale V."/>
            <person name="Holt S."/>
            <person name="Cochrane G."/>
            <person name="Meng A."/>
            <person name="Brown T."/>
            <person name="Cohen L."/>
        </authorList>
    </citation>
    <scope>NUCLEOTIDE SEQUENCE</scope>
    <source>
        <strain evidence="4">ECT3854</strain>
    </source>
</reference>
<evidence type="ECO:0008006" key="5">
    <source>
        <dbReference type="Google" id="ProtNLM"/>
    </source>
</evidence>
<evidence type="ECO:0000256" key="2">
    <source>
        <dbReference type="ARBA" id="ARBA00022803"/>
    </source>
</evidence>
<sequence length="143" mass="16690">MFSSPYATRSKPKTAYSRDSDNVVLRQVLDDLRRYRRDLGENHEKVAETWNSLGLIRLHMQRDPEAALGCHQEALKIFRKKTANLAMAITLNDLGYCYERLNQREQALEIYKEAVDLLKKQKLGQSHPRMIATQRSVNRLMRS</sequence>
<organism evidence="4">
    <name type="scientific">Cyclophora tenuis</name>
    <name type="common">Marine diatom</name>
    <dbReference type="NCBI Taxonomy" id="216820"/>
    <lineage>
        <taxon>Eukaryota</taxon>
        <taxon>Sar</taxon>
        <taxon>Stramenopiles</taxon>
        <taxon>Ochrophyta</taxon>
        <taxon>Bacillariophyta</taxon>
        <taxon>Fragilariophyceae</taxon>
        <taxon>Fragilariophycidae</taxon>
        <taxon>Cyclophorales</taxon>
        <taxon>Cyclophoraceae</taxon>
        <taxon>Cyclophora</taxon>
    </lineage>
</organism>
<dbReference type="InterPro" id="IPR019734">
    <property type="entry name" value="TPR_rpt"/>
</dbReference>